<name>A0A8S5U1F2_9CAUD</name>
<organism evidence="1">
    <name type="scientific">Siphoviridae sp. cttuu15</name>
    <dbReference type="NCBI Taxonomy" id="2825709"/>
    <lineage>
        <taxon>Viruses</taxon>
        <taxon>Duplodnaviria</taxon>
        <taxon>Heunggongvirae</taxon>
        <taxon>Uroviricota</taxon>
        <taxon>Caudoviricetes</taxon>
    </lineage>
</organism>
<evidence type="ECO:0000313" key="1">
    <source>
        <dbReference type="EMBL" id="DAF88262.1"/>
    </source>
</evidence>
<accession>A0A8S5U1F2</accession>
<sequence length="59" mass="6989">MVDPCKACAEIICMGICADRVNYNEYLDGIRQQLIDLCERTRNDRERKEREEKRVPESI</sequence>
<proteinExistence type="predicted"/>
<dbReference type="EMBL" id="BK015982">
    <property type="protein sequence ID" value="DAF88262.1"/>
    <property type="molecule type" value="Genomic_DNA"/>
</dbReference>
<reference evidence="1" key="1">
    <citation type="journal article" date="2021" name="Proc. Natl. Acad. Sci. U.S.A.">
        <title>A Catalog of Tens of Thousands of Viruses from Human Metagenomes Reveals Hidden Associations with Chronic Diseases.</title>
        <authorList>
            <person name="Tisza M.J."/>
            <person name="Buck C.B."/>
        </authorList>
    </citation>
    <scope>NUCLEOTIDE SEQUENCE</scope>
    <source>
        <strain evidence="1">Cttuu15</strain>
    </source>
</reference>
<protein>
    <submittedName>
        <fullName evidence="1">Uncharacterized protein</fullName>
    </submittedName>
</protein>